<dbReference type="Pfam" id="PF13361">
    <property type="entry name" value="UvrD_C"/>
    <property type="match status" value="2"/>
</dbReference>
<comment type="catalytic activity">
    <reaction evidence="13">
        <text>ATP + H2O = ADP + phosphate + H(+)</text>
        <dbReference type="Rhea" id="RHEA:13065"/>
        <dbReference type="ChEBI" id="CHEBI:15377"/>
        <dbReference type="ChEBI" id="CHEBI:15378"/>
        <dbReference type="ChEBI" id="CHEBI:30616"/>
        <dbReference type="ChEBI" id="CHEBI:43474"/>
        <dbReference type="ChEBI" id="CHEBI:456216"/>
        <dbReference type="EC" id="5.6.2.4"/>
    </reaction>
</comment>
<dbReference type="EC" id="5.6.2.4" evidence="12"/>
<dbReference type="PROSITE" id="PS51217">
    <property type="entry name" value="UVRD_HELICASE_CTER"/>
    <property type="match status" value="1"/>
</dbReference>
<dbReference type="Gene3D" id="3.40.50.300">
    <property type="entry name" value="P-loop containing nucleotide triphosphate hydrolases"/>
    <property type="match status" value="3"/>
</dbReference>
<dbReference type="Proteomes" id="UP000245370">
    <property type="component" value="Unassembled WGS sequence"/>
</dbReference>
<comment type="caution">
    <text evidence="17">The sequence shown here is derived from an EMBL/GenBank/DDBJ whole genome shotgun (WGS) entry which is preliminary data.</text>
</comment>
<dbReference type="PANTHER" id="PTHR11070:SF67">
    <property type="entry name" value="DNA 3'-5' HELICASE"/>
    <property type="match status" value="1"/>
</dbReference>
<keyword evidence="8" id="KW-0238">DNA-binding</keyword>
<evidence type="ECO:0000256" key="11">
    <source>
        <dbReference type="ARBA" id="ARBA00034617"/>
    </source>
</evidence>
<reference evidence="17 18" key="2">
    <citation type="submission" date="2018-05" db="EMBL/GenBank/DDBJ databases">
        <authorList>
            <person name="Lanie J.A."/>
            <person name="Ng W.-L."/>
            <person name="Kazmierczak K.M."/>
            <person name="Andrzejewski T.M."/>
            <person name="Davidsen T.M."/>
            <person name="Wayne K.J."/>
            <person name="Tettelin H."/>
            <person name="Glass J.I."/>
            <person name="Rusch D."/>
            <person name="Podicherti R."/>
            <person name="Tsui H.-C.T."/>
            <person name="Winkler M.E."/>
        </authorList>
    </citation>
    <scope>NUCLEOTIDE SEQUENCE [LARGE SCALE GENOMIC DNA]</scope>
    <source>
        <strain evidence="17 18">C305</strain>
    </source>
</reference>
<feature type="domain" description="UvrD-like helicase C-terminal" evidence="16">
    <location>
        <begin position="491"/>
        <end position="749"/>
    </location>
</feature>
<feature type="binding site" evidence="14">
    <location>
        <begin position="14"/>
        <end position="21"/>
    </location>
    <ligand>
        <name>ATP</name>
        <dbReference type="ChEBI" id="CHEBI:30616"/>
    </ligand>
</feature>
<dbReference type="EMBL" id="QFRJ01000011">
    <property type="protein sequence ID" value="PWH84748.1"/>
    <property type="molecule type" value="Genomic_DNA"/>
</dbReference>
<keyword evidence="10" id="KW-0413">Isomerase</keyword>
<dbReference type="InterPro" id="IPR014017">
    <property type="entry name" value="DNA_helicase_UvrD-like_C"/>
</dbReference>
<proteinExistence type="predicted"/>
<dbReference type="Gene3D" id="1.10.3170.10">
    <property type="entry name" value="Recbcd, chain B, domain 2"/>
    <property type="match status" value="1"/>
</dbReference>
<organism evidence="17 18">
    <name type="scientific">Brumimicrobium oceani</name>
    <dbReference type="NCBI Taxonomy" id="2100725"/>
    <lineage>
        <taxon>Bacteria</taxon>
        <taxon>Pseudomonadati</taxon>
        <taxon>Bacteroidota</taxon>
        <taxon>Flavobacteriia</taxon>
        <taxon>Flavobacteriales</taxon>
        <taxon>Crocinitomicaceae</taxon>
        <taxon>Brumimicrobium</taxon>
    </lineage>
</organism>
<evidence type="ECO:0000256" key="8">
    <source>
        <dbReference type="ARBA" id="ARBA00023125"/>
    </source>
</evidence>
<keyword evidence="6" id="KW-0269">Exonuclease</keyword>
<dbReference type="GO" id="GO:0004527">
    <property type="term" value="F:exonuclease activity"/>
    <property type="evidence" value="ECO:0007669"/>
    <property type="project" value="UniProtKB-KW"/>
</dbReference>
<dbReference type="GO" id="GO:0003677">
    <property type="term" value="F:DNA binding"/>
    <property type="evidence" value="ECO:0007669"/>
    <property type="project" value="UniProtKB-KW"/>
</dbReference>
<keyword evidence="1" id="KW-0540">Nuclease</keyword>
<dbReference type="PANTHER" id="PTHR11070">
    <property type="entry name" value="UVRD / RECB / PCRA DNA HELICASE FAMILY MEMBER"/>
    <property type="match status" value="1"/>
</dbReference>
<dbReference type="GO" id="GO:0005829">
    <property type="term" value="C:cytosol"/>
    <property type="evidence" value="ECO:0007669"/>
    <property type="project" value="TreeGrafter"/>
</dbReference>
<keyword evidence="18" id="KW-1185">Reference proteome</keyword>
<dbReference type="GO" id="GO:0005524">
    <property type="term" value="F:ATP binding"/>
    <property type="evidence" value="ECO:0007669"/>
    <property type="project" value="UniProtKB-UniRule"/>
</dbReference>
<name>A0A2U2XAC8_9FLAO</name>
<evidence type="ECO:0000256" key="14">
    <source>
        <dbReference type="PROSITE-ProRule" id="PRU00560"/>
    </source>
</evidence>
<keyword evidence="2 14" id="KW-0547">Nucleotide-binding</keyword>
<evidence type="ECO:0000256" key="3">
    <source>
        <dbReference type="ARBA" id="ARBA00022763"/>
    </source>
</evidence>
<keyword evidence="9" id="KW-0234">DNA repair</keyword>
<reference evidence="17 18" key="1">
    <citation type="submission" date="2018-05" db="EMBL/GenBank/DDBJ databases">
        <title>Brumimicrobium oceani sp. nov., isolated from coastal sediment.</title>
        <authorList>
            <person name="Kou Y."/>
        </authorList>
    </citation>
    <scope>NUCLEOTIDE SEQUENCE [LARGE SCALE GENOMIC DNA]</scope>
    <source>
        <strain evidence="17 18">C305</strain>
    </source>
</reference>
<accession>A0A2U2XAC8</accession>
<evidence type="ECO:0000259" key="15">
    <source>
        <dbReference type="PROSITE" id="PS51198"/>
    </source>
</evidence>
<dbReference type="GO" id="GO:0000725">
    <property type="term" value="P:recombinational repair"/>
    <property type="evidence" value="ECO:0007669"/>
    <property type="project" value="TreeGrafter"/>
</dbReference>
<protein>
    <recommendedName>
        <fullName evidence="12">DNA 3'-5' helicase</fullName>
        <ecNumber evidence="12">5.6.2.4</ecNumber>
    </recommendedName>
</protein>
<dbReference type="InterPro" id="IPR027417">
    <property type="entry name" value="P-loop_NTPase"/>
</dbReference>
<feature type="domain" description="UvrD-like helicase ATP-binding" evidence="15">
    <location>
        <begin position="1"/>
        <end position="482"/>
    </location>
</feature>
<keyword evidence="7 14" id="KW-0067">ATP-binding</keyword>
<dbReference type="GO" id="GO:0016887">
    <property type="term" value="F:ATP hydrolysis activity"/>
    <property type="evidence" value="ECO:0007669"/>
    <property type="project" value="RHEA"/>
</dbReference>
<dbReference type="RefSeq" id="WP_109360155.1">
    <property type="nucleotide sequence ID" value="NZ_QFRJ01000011.1"/>
</dbReference>
<evidence type="ECO:0000256" key="4">
    <source>
        <dbReference type="ARBA" id="ARBA00022801"/>
    </source>
</evidence>
<comment type="catalytic activity">
    <reaction evidence="11">
        <text>Couples ATP hydrolysis with the unwinding of duplex DNA by translocating in the 3'-5' direction.</text>
        <dbReference type="EC" id="5.6.2.4"/>
    </reaction>
</comment>
<keyword evidence="5 14" id="KW-0347">Helicase</keyword>
<evidence type="ECO:0000256" key="12">
    <source>
        <dbReference type="ARBA" id="ARBA00034808"/>
    </source>
</evidence>
<evidence type="ECO:0000313" key="18">
    <source>
        <dbReference type="Proteomes" id="UP000245370"/>
    </source>
</evidence>
<dbReference type="InterPro" id="IPR000212">
    <property type="entry name" value="DNA_helicase_UvrD/REP"/>
</dbReference>
<dbReference type="Pfam" id="PF00580">
    <property type="entry name" value="UvrD-helicase"/>
    <property type="match status" value="2"/>
</dbReference>
<evidence type="ECO:0000256" key="5">
    <source>
        <dbReference type="ARBA" id="ARBA00022806"/>
    </source>
</evidence>
<dbReference type="InterPro" id="IPR011604">
    <property type="entry name" value="PDDEXK-like_dom_sf"/>
</dbReference>
<evidence type="ECO:0000256" key="13">
    <source>
        <dbReference type="ARBA" id="ARBA00048988"/>
    </source>
</evidence>
<evidence type="ECO:0000256" key="9">
    <source>
        <dbReference type="ARBA" id="ARBA00023204"/>
    </source>
</evidence>
<sequence>MQNETIKPLTIYSASAGSGKTFSLVQNYLKLTLGDHVSQKNFGKILAMTFTNKAAWEMKERVIQALDWLAYPERESEKETKKAKMLMSATQNTTGLQPQIIQERSKRVLSEILHNYEDFNILTIDKFSLRLIRTFSRDLDLQEDFEVTLDQDVLLEQVIDELMSKLGKPNEEKVTNLALNYAKSNADEGDKWNFRGSLIEFSKVLTNEKDQDYIQELLKKDFNEETYSEIKDELKDLGDQHLKKCMEIYQYFQTLGTSEGDYPGKSRGIHPLLESLPSRNLSEVKPPSTAIQKTLSGESVKGTHNVDEQLMRMMEELFAMESKLSERVYTLMKIKSNFYNLALLKYISKELTIFKEKKNIIGIFEFGQRIAELLKKENAPYIYERLGNRYNHYLLDEFQDTSRLQWVNLIPLVHESISNNYENLIVGDPKQAIYRFRNGLVEQFVKLPEIYNPENDTSFAQLSNYFLQMGKKVPLEDNYRSRKNIVEFNNTFFKRMLEQMPAHFEEYYEDIRQNPKGADGGFVSINLVDKKTDKDDIIELEQAFLLEKVEKCIEDGFDPGDICVLTRGKKEGRRYAKDLIEAGKGYKIVSSDSLLVSSDASVGFCIDYLNLRRNSGNKTTQIKFATTFYRIQKKDPIVELNNFWKDDKVGSFDFLAFVKQEFETMENLFFPYENLYGLGESFIALTDLSELRNPYLHHLLELFQNYDLKYGPDIRGFIDEWNAKLRKSTIQMPENKDAIKIMTIHKSKGLEFPVVIIPNLSWALKTSWGSHFVEAEKDVVLYSKLSKTNVPDYMMSAFKLEYNQLLLDELNILYVAFTRPSERLYVMAETKQPSAKDGFFTQINQPLSLSVETWNDEQVTEKTEEVIKFGMEEKQVKEISKNGEEETNFIPKDLSDFLWFPELTLQDEEALENEVFNEEQQFGNELHLVLSEIRKDNPIDEVISKLKMEGLIEAKFEAEIKKTAIATYKLLEDQNFAKNADEILDEQDILISETEAKRPDKIFITGNKAVVVDFKTGEPLQKHNSQVFAYCKQLSDMGFEETEGYLLYTRSLELKKVK</sequence>
<evidence type="ECO:0000313" key="17">
    <source>
        <dbReference type="EMBL" id="PWH84748.1"/>
    </source>
</evidence>
<evidence type="ECO:0000256" key="6">
    <source>
        <dbReference type="ARBA" id="ARBA00022839"/>
    </source>
</evidence>
<keyword evidence="3" id="KW-0227">DNA damage</keyword>
<evidence type="ECO:0000259" key="16">
    <source>
        <dbReference type="PROSITE" id="PS51217"/>
    </source>
</evidence>
<evidence type="ECO:0000256" key="7">
    <source>
        <dbReference type="ARBA" id="ARBA00022840"/>
    </source>
</evidence>
<evidence type="ECO:0000256" key="1">
    <source>
        <dbReference type="ARBA" id="ARBA00022722"/>
    </source>
</evidence>
<evidence type="ECO:0000256" key="2">
    <source>
        <dbReference type="ARBA" id="ARBA00022741"/>
    </source>
</evidence>
<dbReference type="InterPro" id="IPR014016">
    <property type="entry name" value="UvrD-like_ATP-bd"/>
</dbReference>
<dbReference type="GO" id="GO:0043138">
    <property type="term" value="F:3'-5' DNA helicase activity"/>
    <property type="evidence" value="ECO:0007669"/>
    <property type="project" value="UniProtKB-EC"/>
</dbReference>
<dbReference type="OrthoDB" id="9810135at2"/>
<gene>
    <name evidence="17" type="ORF">DIT68_12520</name>
</gene>
<dbReference type="PROSITE" id="PS51198">
    <property type="entry name" value="UVRD_HELICASE_ATP_BIND"/>
    <property type="match status" value="1"/>
</dbReference>
<dbReference type="SUPFAM" id="SSF52540">
    <property type="entry name" value="P-loop containing nucleoside triphosphate hydrolases"/>
    <property type="match status" value="1"/>
</dbReference>
<dbReference type="AlphaFoldDB" id="A0A2U2XAC8"/>
<keyword evidence="4 14" id="KW-0378">Hydrolase</keyword>
<dbReference type="Gene3D" id="3.90.320.10">
    <property type="match status" value="1"/>
</dbReference>
<evidence type="ECO:0000256" key="10">
    <source>
        <dbReference type="ARBA" id="ARBA00023235"/>
    </source>
</evidence>